<dbReference type="EMBL" id="LT934115">
    <property type="protein sequence ID" value="VAH68225.1"/>
    <property type="molecule type" value="Genomic_DNA"/>
</dbReference>
<accession>A0A9R0RWN0</accession>
<sequence>MRDLVFIKANSQLEQKRMNKDRDPLVDRTHADVVEDEDNEWITGIVPVPVVDTADEPEEEPIPQPRARAAASKRNKARQPRKKLLPVFRDDELQSVGSSSDSDDDAMAASSSDSD</sequence>
<dbReference type="OMA" id="DDNEWIT"/>
<dbReference type="AlphaFoldDB" id="A0A9R0RWN0"/>
<evidence type="ECO:0000256" key="1">
    <source>
        <dbReference type="SAM" id="MobiDB-lite"/>
    </source>
</evidence>
<keyword evidence="3" id="KW-1185">Reference proteome</keyword>
<evidence type="ECO:0000313" key="3">
    <source>
        <dbReference type="Proteomes" id="UP000324705"/>
    </source>
</evidence>
<dbReference type="Gramene" id="TRITD3Av1G250910.1">
    <property type="protein sequence ID" value="TRITD3Av1G250910.1"/>
    <property type="gene ID" value="TRITD3Av1G250910"/>
</dbReference>
<proteinExistence type="predicted"/>
<feature type="region of interest" description="Disordered" evidence="1">
    <location>
        <begin position="50"/>
        <end position="115"/>
    </location>
</feature>
<gene>
    <name evidence="2" type="ORF">TRITD_3Av1G250910</name>
</gene>
<evidence type="ECO:0000313" key="2">
    <source>
        <dbReference type="EMBL" id="VAH68225.1"/>
    </source>
</evidence>
<protein>
    <submittedName>
        <fullName evidence="2">Uncharacterized protein</fullName>
    </submittedName>
</protein>
<name>A0A9R0RWN0_TRITD</name>
<dbReference type="Proteomes" id="UP000324705">
    <property type="component" value="Chromosome 3A"/>
</dbReference>
<feature type="compositionally biased region" description="Basic residues" evidence="1">
    <location>
        <begin position="71"/>
        <end position="84"/>
    </location>
</feature>
<reference evidence="2 3" key="1">
    <citation type="submission" date="2017-09" db="EMBL/GenBank/DDBJ databases">
        <authorList>
            <consortium name="International Durum Wheat Genome Sequencing Consortium (IDWGSC)"/>
            <person name="Milanesi L."/>
        </authorList>
    </citation>
    <scope>NUCLEOTIDE SEQUENCE [LARGE SCALE GENOMIC DNA]</scope>
    <source>
        <strain evidence="3">cv. Svevo</strain>
    </source>
</reference>
<organism evidence="2 3">
    <name type="scientific">Triticum turgidum subsp. durum</name>
    <name type="common">Durum wheat</name>
    <name type="synonym">Triticum durum</name>
    <dbReference type="NCBI Taxonomy" id="4567"/>
    <lineage>
        <taxon>Eukaryota</taxon>
        <taxon>Viridiplantae</taxon>
        <taxon>Streptophyta</taxon>
        <taxon>Embryophyta</taxon>
        <taxon>Tracheophyta</taxon>
        <taxon>Spermatophyta</taxon>
        <taxon>Magnoliopsida</taxon>
        <taxon>Liliopsida</taxon>
        <taxon>Poales</taxon>
        <taxon>Poaceae</taxon>
        <taxon>BOP clade</taxon>
        <taxon>Pooideae</taxon>
        <taxon>Triticodae</taxon>
        <taxon>Triticeae</taxon>
        <taxon>Triticinae</taxon>
        <taxon>Triticum</taxon>
    </lineage>
</organism>